<proteinExistence type="inferred from homology"/>
<feature type="transmembrane region" description="Helical" evidence="7">
    <location>
        <begin position="101"/>
        <end position="124"/>
    </location>
</feature>
<evidence type="ECO:0000256" key="3">
    <source>
        <dbReference type="ARBA" id="ARBA00022475"/>
    </source>
</evidence>
<feature type="transmembrane region" description="Helical" evidence="7">
    <location>
        <begin position="7"/>
        <end position="28"/>
    </location>
</feature>
<evidence type="ECO:0000256" key="7">
    <source>
        <dbReference type="SAM" id="Phobius"/>
    </source>
</evidence>
<dbReference type="GO" id="GO:0005886">
    <property type="term" value="C:plasma membrane"/>
    <property type="evidence" value="ECO:0007669"/>
    <property type="project" value="UniProtKB-SubCell"/>
</dbReference>
<keyword evidence="10" id="KW-1185">Reference proteome</keyword>
<evidence type="ECO:0000259" key="8">
    <source>
        <dbReference type="Pfam" id="PF04039"/>
    </source>
</evidence>
<feature type="transmembrane region" description="Helical" evidence="7">
    <location>
        <begin position="71"/>
        <end position="89"/>
    </location>
</feature>
<keyword evidence="4 7" id="KW-0812">Transmembrane</keyword>
<dbReference type="EMBL" id="JAEAGR010000001">
    <property type="protein sequence ID" value="MBH1939348.1"/>
    <property type="molecule type" value="Genomic_DNA"/>
</dbReference>
<dbReference type="InterPro" id="IPR050622">
    <property type="entry name" value="CPA3_antiporter_subunitB"/>
</dbReference>
<sequence length="129" mass="14530">MNKNSEIIAKMTGIIYPIIIIFGFYIILNGHLTPGGGFQGGAVLASVFISRYLVRPISVFRIKSLQSLEKLLFIVIIALPILFVFMLLYKQAGEMNVIYLVGMNLLIGLKVCCGLTIIFFRFVYWESDD</sequence>
<gene>
    <name evidence="9" type="ORF">I5677_00410</name>
</gene>
<reference evidence="9" key="1">
    <citation type="submission" date="2020-12" db="EMBL/GenBank/DDBJ databases">
        <title>M. sibirica DSM 26468T genome.</title>
        <authorList>
            <person name="Thieme N."/>
            <person name="Rettenmaier R."/>
            <person name="Zverlov V."/>
            <person name="Liebl W."/>
        </authorList>
    </citation>
    <scope>NUCLEOTIDE SEQUENCE</scope>
    <source>
        <strain evidence="9">DSM 26468</strain>
    </source>
</reference>
<dbReference type="Pfam" id="PF04039">
    <property type="entry name" value="MnhB"/>
    <property type="match status" value="1"/>
</dbReference>
<dbReference type="AlphaFoldDB" id="A0A8J7KZ46"/>
<evidence type="ECO:0000313" key="10">
    <source>
        <dbReference type="Proteomes" id="UP000623269"/>
    </source>
</evidence>
<name>A0A8J7KZ46_9FIRM</name>
<evidence type="ECO:0000256" key="2">
    <source>
        <dbReference type="ARBA" id="ARBA00009425"/>
    </source>
</evidence>
<comment type="similarity">
    <text evidence="2">Belongs to the CPA3 antiporters (TC 2.A.63) subunit B family.</text>
</comment>
<evidence type="ECO:0000256" key="4">
    <source>
        <dbReference type="ARBA" id="ARBA00022692"/>
    </source>
</evidence>
<protein>
    <submittedName>
        <fullName evidence="9">MnhB domain-containing protein</fullName>
    </submittedName>
</protein>
<dbReference type="RefSeq" id="WP_197659580.1">
    <property type="nucleotide sequence ID" value="NZ_JAEAGR010000001.1"/>
</dbReference>
<keyword evidence="3" id="KW-1003">Cell membrane</keyword>
<organism evidence="9 10">
    <name type="scientific">Mobilitalea sibirica</name>
    <dbReference type="NCBI Taxonomy" id="1462919"/>
    <lineage>
        <taxon>Bacteria</taxon>
        <taxon>Bacillati</taxon>
        <taxon>Bacillota</taxon>
        <taxon>Clostridia</taxon>
        <taxon>Lachnospirales</taxon>
        <taxon>Lachnospiraceae</taxon>
        <taxon>Mobilitalea</taxon>
    </lineage>
</organism>
<evidence type="ECO:0000256" key="5">
    <source>
        <dbReference type="ARBA" id="ARBA00022989"/>
    </source>
</evidence>
<dbReference type="Proteomes" id="UP000623269">
    <property type="component" value="Unassembled WGS sequence"/>
</dbReference>
<dbReference type="PANTHER" id="PTHR33932">
    <property type="entry name" value="NA(+)/H(+) ANTIPORTER SUBUNIT B"/>
    <property type="match status" value="1"/>
</dbReference>
<evidence type="ECO:0000256" key="1">
    <source>
        <dbReference type="ARBA" id="ARBA00004651"/>
    </source>
</evidence>
<dbReference type="PANTHER" id="PTHR33932:SF4">
    <property type="entry name" value="NA(+)_H(+) ANTIPORTER SUBUNIT B"/>
    <property type="match status" value="1"/>
</dbReference>
<keyword evidence="5 7" id="KW-1133">Transmembrane helix</keyword>
<accession>A0A8J7KZ46</accession>
<evidence type="ECO:0000256" key="6">
    <source>
        <dbReference type="ARBA" id="ARBA00023136"/>
    </source>
</evidence>
<keyword evidence="6 7" id="KW-0472">Membrane</keyword>
<feature type="transmembrane region" description="Helical" evidence="7">
    <location>
        <begin position="40"/>
        <end position="59"/>
    </location>
</feature>
<feature type="domain" description="Na+/H+ antiporter MnhB subunit-related protein" evidence="8">
    <location>
        <begin position="8"/>
        <end position="116"/>
    </location>
</feature>
<dbReference type="InterPro" id="IPR007182">
    <property type="entry name" value="MnhB"/>
</dbReference>
<comment type="caution">
    <text evidence="9">The sequence shown here is derived from an EMBL/GenBank/DDBJ whole genome shotgun (WGS) entry which is preliminary data.</text>
</comment>
<comment type="subcellular location">
    <subcellularLocation>
        <location evidence="1">Cell membrane</location>
        <topology evidence="1">Multi-pass membrane protein</topology>
    </subcellularLocation>
</comment>
<evidence type="ECO:0000313" key="9">
    <source>
        <dbReference type="EMBL" id="MBH1939348.1"/>
    </source>
</evidence>